<evidence type="ECO:0000313" key="2">
    <source>
        <dbReference type="Proteomes" id="UP000193355"/>
    </source>
</evidence>
<name>A0A1X7K031_9BACT</name>
<proteinExistence type="predicted"/>
<evidence type="ECO:0000313" key="1">
    <source>
        <dbReference type="EMBL" id="SMG34065.1"/>
    </source>
</evidence>
<organism evidence="1 2">
    <name type="scientific">Dethiosulfovibrio salsuginis</name>
    <dbReference type="NCBI Taxonomy" id="561720"/>
    <lineage>
        <taxon>Bacteria</taxon>
        <taxon>Thermotogati</taxon>
        <taxon>Synergistota</taxon>
        <taxon>Synergistia</taxon>
        <taxon>Synergistales</taxon>
        <taxon>Dethiosulfovibrionaceae</taxon>
        <taxon>Dethiosulfovibrio</taxon>
    </lineage>
</organism>
<dbReference type="Proteomes" id="UP000193355">
    <property type="component" value="Unassembled WGS sequence"/>
</dbReference>
<dbReference type="OrthoDB" id="6176at2"/>
<protein>
    <submittedName>
        <fullName evidence="1">Uncharacterized protein</fullName>
    </submittedName>
</protein>
<accession>A0A1X7K031</accession>
<sequence length="46" mass="5299">MEAKLVSMSGTSYWRMPEGTFLRARDTEMPWAILIKTPEGTRPLSR</sequence>
<dbReference type="STRING" id="561720.SAMN06275492_11929"/>
<dbReference type="RefSeq" id="WP_159448287.1">
    <property type="nucleotide sequence ID" value="NZ_FXBB01000019.1"/>
</dbReference>
<dbReference type="AlphaFoldDB" id="A0A1X7K031"/>
<gene>
    <name evidence="1" type="ORF">SAMN06275492_11929</name>
</gene>
<reference evidence="2" key="1">
    <citation type="submission" date="2017-04" db="EMBL/GenBank/DDBJ databases">
        <authorList>
            <person name="Varghese N."/>
            <person name="Submissions S."/>
        </authorList>
    </citation>
    <scope>NUCLEOTIDE SEQUENCE [LARGE SCALE GENOMIC DNA]</scope>
    <source>
        <strain evidence="2">USBA 82</strain>
    </source>
</reference>
<dbReference type="EMBL" id="FXBB01000019">
    <property type="protein sequence ID" value="SMG34065.1"/>
    <property type="molecule type" value="Genomic_DNA"/>
</dbReference>
<keyword evidence="2" id="KW-1185">Reference proteome</keyword>